<dbReference type="EMBL" id="JBEXAC010000001">
    <property type="protein sequence ID" value="MET6996897.1"/>
    <property type="molecule type" value="Genomic_DNA"/>
</dbReference>
<dbReference type="PANTHER" id="PTHR43162:SF1">
    <property type="entry name" value="PRESTALK A DIFFERENTIATION PROTEIN A"/>
    <property type="match status" value="1"/>
</dbReference>
<evidence type="ECO:0000259" key="1">
    <source>
        <dbReference type="Pfam" id="PF13460"/>
    </source>
</evidence>
<dbReference type="InterPro" id="IPR051604">
    <property type="entry name" value="Ergot_Alk_Oxidoreductase"/>
</dbReference>
<comment type="caution">
    <text evidence="2">The sequence shown here is derived from an EMBL/GenBank/DDBJ whole genome shotgun (WGS) entry which is preliminary data.</text>
</comment>
<dbReference type="SUPFAM" id="SSF51735">
    <property type="entry name" value="NAD(P)-binding Rossmann-fold domains"/>
    <property type="match status" value="1"/>
</dbReference>
<reference evidence="2 3" key="1">
    <citation type="submission" date="2024-06" db="EMBL/GenBank/DDBJ databases">
        <title>Chitinophaga defluvii sp. nov., isolated from municipal sewage.</title>
        <authorList>
            <person name="Zhang L."/>
        </authorList>
    </citation>
    <scope>NUCLEOTIDE SEQUENCE [LARGE SCALE GENOMIC DNA]</scope>
    <source>
        <strain evidence="2 3">H8</strain>
    </source>
</reference>
<dbReference type="RefSeq" id="WP_354659538.1">
    <property type="nucleotide sequence ID" value="NZ_JBEXAC010000001.1"/>
</dbReference>
<evidence type="ECO:0000313" key="3">
    <source>
        <dbReference type="Proteomes" id="UP001549749"/>
    </source>
</evidence>
<dbReference type="Gene3D" id="3.90.25.10">
    <property type="entry name" value="UDP-galactose 4-epimerase, domain 1"/>
    <property type="match status" value="1"/>
</dbReference>
<dbReference type="InterPro" id="IPR016040">
    <property type="entry name" value="NAD(P)-bd_dom"/>
</dbReference>
<feature type="domain" description="NAD(P)-binding" evidence="1">
    <location>
        <begin position="7"/>
        <end position="114"/>
    </location>
</feature>
<dbReference type="Pfam" id="PF13460">
    <property type="entry name" value="NAD_binding_10"/>
    <property type="match status" value="1"/>
</dbReference>
<keyword evidence="3" id="KW-1185">Reference proteome</keyword>
<name>A0ABV2T1J2_9BACT</name>
<dbReference type="Proteomes" id="UP001549749">
    <property type="component" value="Unassembled WGS sequence"/>
</dbReference>
<dbReference type="Gene3D" id="3.40.50.720">
    <property type="entry name" value="NAD(P)-binding Rossmann-like Domain"/>
    <property type="match status" value="1"/>
</dbReference>
<evidence type="ECO:0000313" key="2">
    <source>
        <dbReference type="EMBL" id="MET6996897.1"/>
    </source>
</evidence>
<proteinExistence type="predicted"/>
<dbReference type="PANTHER" id="PTHR43162">
    <property type="match status" value="1"/>
</dbReference>
<accession>A0ABV2T1J2</accession>
<dbReference type="InterPro" id="IPR036291">
    <property type="entry name" value="NAD(P)-bd_dom_sf"/>
</dbReference>
<sequence length="299" mass="32355">MKIIITGSLGNISQPLAKTLLLVGHQITIISSNAAKAEAIKTLGAIPAIGSLEDVGFLTNTFAGADAVYTMVPPNLTTNDFREYAVGIANSYATALQQSGVKRIVNLSSIGAHLENGTGPITGIHDVEVILNSIPGIAVKHIRAPFFYYNFFNNIDMIKHMDIIGNNYPADTRIVLIHPEEIAATIATELQQSFTGKGVRYIYSDDRTAAEVAQVLGAAIGKPGLPWAPFEDEQIWQVLVQNGMSAEMGHRFVELGVALRTNILWEDFDRNKPVVKSGVALEDFAAEFADRYQGKTVAV</sequence>
<gene>
    <name evidence="2" type="ORF">ABR189_05940</name>
</gene>
<protein>
    <submittedName>
        <fullName evidence="2">NAD(P)H-binding protein</fullName>
    </submittedName>
</protein>
<organism evidence="2 3">
    <name type="scientific">Chitinophaga defluvii</name>
    <dbReference type="NCBI Taxonomy" id="3163343"/>
    <lineage>
        <taxon>Bacteria</taxon>
        <taxon>Pseudomonadati</taxon>
        <taxon>Bacteroidota</taxon>
        <taxon>Chitinophagia</taxon>
        <taxon>Chitinophagales</taxon>
        <taxon>Chitinophagaceae</taxon>
        <taxon>Chitinophaga</taxon>
    </lineage>
</organism>